<dbReference type="EMBL" id="UGMN01000004">
    <property type="protein sequence ID" value="STV21001.1"/>
    <property type="molecule type" value="Genomic_DNA"/>
</dbReference>
<gene>
    <name evidence="6" type="ORF">NCTC5051_00996</name>
    <name evidence="5" type="ORF">NCTC5052_00200</name>
    <name evidence="7" type="ORF">NCTC5053_02950</name>
    <name evidence="3" type="ORF">NCTC9601_06160</name>
    <name evidence="4" type="ORF">NCTC9645_03221</name>
    <name evidence="2" type="ORF">SAMEA2273558_04985</name>
</gene>
<dbReference type="Proteomes" id="UP000250675">
    <property type="component" value="Unassembled WGS sequence"/>
</dbReference>
<evidence type="ECO:0000313" key="8">
    <source>
        <dbReference type="Proteomes" id="UP000077826"/>
    </source>
</evidence>
<evidence type="ECO:0000313" key="9">
    <source>
        <dbReference type="Proteomes" id="UP000250675"/>
    </source>
</evidence>
<dbReference type="EMBL" id="UGLU01000001">
    <property type="protein sequence ID" value="STU46890.1"/>
    <property type="molecule type" value="Genomic_DNA"/>
</dbReference>
<evidence type="ECO:0000313" key="7">
    <source>
        <dbReference type="EMBL" id="STV21001.1"/>
    </source>
</evidence>
<evidence type="ECO:0000313" key="4">
    <source>
        <dbReference type="EMBL" id="SQC22943.1"/>
    </source>
</evidence>
<dbReference type="EMBL" id="FLDK01000016">
    <property type="protein sequence ID" value="SAT83890.1"/>
    <property type="molecule type" value="Genomic_DNA"/>
</dbReference>
<feature type="chain" id="PRO_5044071744" description="Lipoprotein" evidence="1">
    <location>
        <begin position="20"/>
        <end position="122"/>
    </location>
</feature>
<dbReference type="Proteomes" id="UP000254141">
    <property type="component" value="Unassembled WGS sequence"/>
</dbReference>
<evidence type="ECO:0000313" key="6">
    <source>
        <dbReference type="EMBL" id="STU46890.1"/>
    </source>
</evidence>
<dbReference type="EMBL" id="UASO01000004">
    <property type="protein sequence ID" value="SQC22943.1"/>
    <property type="molecule type" value="Genomic_DNA"/>
</dbReference>
<dbReference type="EMBL" id="UGLJ01000002">
    <property type="protein sequence ID" value="STT91848.1"/>
    <property type="molecule type" value="Genomic_DNA"/>
</dbReference>
<dbReference type="Proteomes" id="UP000254387">
    <property type="component" value="Unassembled WGS sequence"/>
</dbReference>
<evidence type="ECO:0000313" key="2">
    <source>
        <dbReference type="EMBL" id="SAT83890.1"/>
    </source>
</evidence>
<evidence type="ECO:0000313" key="3">
    <source>
        <dbReference type="EMBL" id="SQC19744.1"/>
    </source>
</evidence>
<evidence type="ECO:0000313" key="12">
    <source>
        <dbReference type="Proteomes" id="UP000254141"/>
    </source>
</evidence>
<organism evidence="3 10">
    <name type="scientific">Klebsiella pneumoniae</name>
    <dbReference type="NCBI Taxonomy" id="573"/>
    <lineage>
        <taxon>Bacteria</taxon>
        <taxon>Pseudomonadati</taxon>
        <taxon>Pseudomonadota</taxon>
        <taxon>Gammaproteobacteria</taxon>
        <taxon>Enterobacterales</taxon>
        <taxon>Enterobacteriaceae</taxon>
        <taxon>Klebsiella/Raoultella group</taxon>
        <taxon>Klebsiella</taxon>
        <taxon>Klebsiella pneumoniae complex</taxon>
    </lineage>
</organism>
<accession>A0A2X3D4Y1</accession>
<name>A0A2X3D4Y1_KLEPN</name>
<sequence length="122" mass="14143">MKFLLSISLLSFFLSPAFAGTAVKLSCSLRKNVTISRFHYQLSTMKWGDHFQVASGMRQAQTKNHIPYRVTSFRNGDDLVFFPDSQEYFFFYSGMATPDRCVVEEHYEYPVTQLPYYKKPAA</sequence>
<feature type="signal peptide" evidence="1">
    <location>
        <begin position="1"/>
        <end position="19"/>
    </location>
</feature>
<evidence type="ECO:0000313" key="11">
    <source>
        <dbReference type="Proteomes" id="UP000254103"/>
    </source>
</evidence>
<evidence type="ECO:0000313" key="13">
    <source>
        <dbReference type="Proteomes" id="UP000254387"/>
    </source>
</evidence>
<dbReference type="EMBL" id="UASN01000022">
    <property type="protein sequence ID" value="SQC19744.1"/>
    <property type="molecule type" value="Genomic_DNA"/>
</dbReference>
<evidence type="ECO:0000313" key="10">
    <source>
        <dbReference type="Proteomes" id="UP000251123"/>
    </source>
</evidence>
<protein>
    <recommendedName>
        <fullName evidence="14">Lipoprotein</fullName>
    </recommendedName>
</protein>
<dbReference type="Proteomes" id="UP000077826">
    <property type="component" value="Unassembled WGS sequence"/>
</dbReference>
<keyword evidence="1" id="KW-0732">Signal</keyword>
<dbReference type="RefSeq" id="WP_023325096.1">
    <property type="nucleotide sequence ID" value="NZ_BDLF01000027.1"/>
</dbReference>
<dbReference type="AlphaFoldDB" id="A0A2X3D4Y1"/>
<proteinExistence type="predicted"/>
<evidence type="ECO:0000313" key="5">
    <source>
        <dbReference type="EMBL" id="STT91848.1"/>
    </source>
</evidence>
<reference evidence="2 8" key="1">
    <citation type="submission" date="2016-04" db="EMBL/GenBank/DDBJ databases">
        <authorList>
            <consortium name="Pathogen Informatics"/>
        </authorList>
    </citation>
    <scope>NUCLEOTIDE SEQUENCE [LARGE SCALE GENOMIC DNA]</scope>
    <source>
        <strain evidence="8">k480</strain>
        <strain evidence="2">K480</strain>
    </source>
</reference>
<evidence type="ECO:0008006" key="14">
    <source>
        <dbReference type="Google" id="ProtNLM"/>
    </source>
</evidence>
<evidence type="ECO:0000256" key="1">
    <source>
        <dbReference type="SAM" id="SignalP"/>
    </source>
</evidence>
<dbReference type="Proteomes" id="UP000254103">
    <property type="component" value="Unassembled WGS sequence"/>
</dbReference>
<dbReference type="Proteomes" id="UP000251123">
    <property type="component" value="Unassembled WGS sequence"/>
</dbReference>
<reference evidence="9 10" key="2">
    <citation type="submission" date="2018-06" db="EMBL/GenBank/DDBJ databases">
        <authorList>
            <consortium name="Pathogen Informatics"/>
            <person name="Doyle S."/>
        </authorList>
    </citation>
    <scope>NUCLEOTIDE SEQUENCE [LARGE SCALE GENOMIC DNA]</scope>
    <source>
        <strain evidence="6 12">NCTC5051</strain>
        <strain evidence="5 11">NCTC5052</strain>
        <strain evidence="7 13">NCTC5053</strain>
        <strain evidence="3 10">NCTC9601</strain>
        <strain evidence="4 9">NCTC9645</strain>
    </source>
</reference>